<dbReference type="GO" id="GO:0051015">
    <property type="term" value="F:actin filament binding"/>
    <property type="evidence" value="ECO:0007669"/>
    <property type="project" value="InterPro"/>
</dbReference>
<dbReference type="GO" id="GO:0005925">
    <property type="term" value="C:focal adhesion"/>
    <property type="evidence" value="ECO:0007669"/>
    <property type="project" value="TreeGrafter"/>
</dbReference>
<dbReference type="Pfam" id="PF08913">
    <property type="entry name" value="VBS"/>
    <property type="match status" value="1"/>
</dbReference>
<dbReference type="FunFam" id="1.20.1420.10:FF:000001">
    <property type="entry name" value="Talin 2"/>
    <property type="match status" value="1"/>
</dbReference>
<dbReference type="SUPFAM" id="SSF109885">
    <property type="entry name" value="I/LWEQ domain"/>
    <property type="match status" value="2"/>
</dbReference>
<name>A0A834BMG8_9CHIR</name>
<dbReference type="InterPro" id="IPR054060">
    <property type="entry name" value="TLN1-like_RS"/>
</dbReference>
<dbReference type="InterPro" id="IPR035964">
    <property type="entry name" value="I/LWEQ_dom_sf"/>
</dbReference>
<dbReference type="PROSITE" id="PS50945">
    <property type="entry name" value="I_LWEQ"/>
    <property type="match status" value="1"/>
</dbReference>
<evidence type="ECO:0000313" key="6">
    <source>
        <dbReference type="Proteomes" id="UP000664940"/>
    </source>
</evidence>
<evidence type="ECO:0000256" key="1">
    <source>
        <dbReference type="ARBA" id="ARBA00004496"/>
    </source>
</evidence>
<dbReference type="FunFam" id="1.20.120.230:FF:000002">
    <property type="entry name" value="Talin 2"/>
    <property type="match status" value="1"/>
</dbReference>
<reference evidence="5 6" key="1">
    <citation type="journal article" date="2020" name="Nature">
        <title>Six reference-quality genomes reveal evolution of bat adaptations.</title>
        <authorList>
            <person name="Jebb D."/>
            <person name="Huang Z."/>
            <person name="Pippel M."/>
            <person name="Hughes G.M."/>
            <person name="Lavrichenko K."/>
            <person name="Devanna P."/>
            <person name="Winkler S."/>
            <person name="Jermiin L.S."/>
            <person name="Skirmuntt E.C."/>
            <person name="Katzourakis A."/>
            <person name="Burkitt-Gray L."/>
            <person name="Ray D.A."/>
            <person name="Sullivan K.A.M."/>
            <person name="Roscito J.G."/>
            <person name="Kirilenko B.M."/>
            <person name="Davalos L.M."/>
            <person name="Corthals A.P."/>
            <person name="Power M.L."/>
            <person name="Jones G."/>
            <person name="Ransome R.D."/>
            <person name="Dechmann D.K.N."/>
            <person name="Locatelli A.G."/>
            <person name="Puechmaille S.J."/>
            <person name="Fedrigo O."/>
            <person name="Jarvis E.D."/>
            <person name="Hiller M."/>
            <person name="Vernes S.C."/>
            <person name="Myers E.W."/>
            <person name="Teeling E.C."/>
        </authorList>
    </citation>
    <scope>NUCLEOTIDE SEQUENCE [LARGE SCALE GENOMIC DNA]</scope>
    <source>
        <strain evidence="5">Bat1K_MPI-CBG_1</strain>
    </source>
</reference>
<dbReference type="InterPro" id="IPR015009">
    <property type="entry name" value="Vinculin-bd_dom"/>
</dbReference>
<dbReference type="FunFam" id="1.20.1420.10:FF:000002">
    <property type="entry name" value="Talin 2"/>
    <property type="match status" value="1"/>
</dbReference>
<dbReference type="GO" id="GO:0005886">
    <property type="term" value="C:plasma membrane"/>
    <property type="evidence" value="ECO:0007669"/>
    <property type="project" value="TreeGrafter"/>
</dbReference>
<dbReference type="FunFam" id="1.20.120.230:FF:000009">
    <property type="entry name" value="Talin 2"/>
    <property type="match status" value="1"/>
</dbReference>
<dbReference type="Pfam" id="PF01608">
    <property type="entry name" value="I_LWEQ"/>
    <property type="match status" value="1"/>
</dbReference>
<dbReference type="Proteomes" id="UP000664940">
    <property type="component" value="Unassembled WGS sequence"/>
</dbReference>
<dbReference type="GO" id="GO:0098609">
    <property type="term" value="P:cell-cell adhesion"/>
    <property type="evidence" value="ECO:0007669"/>
    <property type="project" value="TreeGrafter"/>
</dbReference>
<proteinExistence type="predicted"/>
<gene>
    <name evidence="5" type="ORF">HJG60_018951</name>
</gene>
<evidence type="ECO:0000259" key="4">
    <source>
        <dbReference type="PROSITE" id="PS50945"/>
    </source>
</evidence>
<sequence length="1390" mass="146477">MLDSARDVMEGSAMLIQEAKQALIAPGDAESQQRLAQVAKAVSHSLNNCVNCLPGQKDVDVALKSIGESSKKLLVDSLPPSTKPFQEAQSELNQAAADLNQSAGEVVHATRGQSGELAAASGKFSDDFDEFLDAGIEMAGQAQTKEDQIQVIGNLKNISMASSKLLLAAKSLSVDPGAPNAKNLLAAAARAVTESINQLITLCTQQAPGQKECDNALRELETVKGMLDNPNEPVSDLSYFDCIESVMENSKVLGESMAGISQNAKTGDLPAFGECVGVASKALCGLTEAAAQAAYLVGISDPNSQAGHQGLVDPIQFARANQAIQMACQNLVDPGSSPSQVLSAATIVAKHTSALCNACRIASSKTANPVAKRHFVQSAKEVANSTANLVKTIKALDGDFSEDNRNKCRIATAPLIEAVENLTAFASNPEFVSIPAQISSEGSQAQEPILVSAKTMLESSSYLIRTARSLAINPKDPPTWSVLAGHSHTVSDSIKSLITSIRDKAPGQRECDYSIDGINRCIRDIEQASLAAVSQSLATRDDISVEALQEQLTSAVQEIGHLIDPIATAARGEAAQLGHKVTQLASYFEPLILAAVGVASKILDHQQQMTVLDQTKTLAESALQMLYAAKEGGGNPKAQHTHDAITEAAQLMKEAVDDIMVTLNEAASEVGLVGGMVDAIAEAMSKLDDGTPPEPKGTFVDYQTTVVKYSKAIAVTAQEMMTKSVTNPEELGGLASQMTSDYGHLALQGQMAAATAEPEEIGFQIRTRVQDLGHGCIFLVQKAGALQVCPTDSYTKRELIECARAVTEKVSLVLSALQAGNKGTQACITAATAVSGIIADLDTTIMFATAGTLNAENNETFADHRENILKTAKALVEDTKLLVSGAASTPDKLAQAAQSSAATITQLAEVVKLGAASLGSDDPETQVVLINAIKDVAKALSDLIGATKGAASKPADDPSMYQLKGAAKVMVTNVTSLLKTVKAVEDEATRGTRALEATIEYMKQELTVFQSKEVPEKTSSPEESIRMTKGITMATAKAVAAGNSCRQEDVIATANLSRKAVSDMLTACKQASFHPDVSEEVRARALRYGTECTLSYLDLLEHVLVVLQKPTPELKHQLAALSKRVAGAVTELIQAAEAMKGTEWVDPEDPTVIAETELLGAAASIEAAAKKLEQLKPRAKPKQADETLDFEEQILEAAKSIAAATSALVKSASAAQRELVAQGKVGSIPANAADDGQWSQGLISAARMVAAATSSLCEAANASVQGHASEEKLISSAKQVAASTAQLLVACKVKADQDSEAMRRLQAAGNAVKRASDNLVRAAQKAAFGKADDDDVVVKTKFVGGIAQIIAAQEEMLKKERELEEARKKLAQIRQQQYKFLPTELREDEG</sequence>
<dbReference type="InterPro" id="IPR002558">
    <property type="entry name" value="ILWEQ_dom"/>
</dbReference>
<dbReference type="Gene3D" id="1.20.1420.10">
    <property type="entry name" value="Talin, central domain"/>
    <property type="match status" value="6"/>
</dbReference>
<dbReference type="CDD" id="cd12150">
    <property type="entry name" value="talin-RS"/>
    <property type="match status" value="1"/>
</dbReference>
<dbReference type="GO" id="GO:0005737">
    <property type="term" value="C:cytoplasm"/>
    <property type="evidence" value="ECO:0007669"/>
    <property type="project" value="UniProtKB-SubCell"/>
</dbReference>
<dbReference type="SUPFAM" id="SSF47220">
    <property type="entry name" value="alpha-catenin/vinculin-like"/>
    <property type="match status" value="5"/>
</dbReference>
<dbReference type="InterPro" id="IPR037438">
    <property type="entry name" value="Talin1/2-RS"/>
</dbReference>
<dbReference type="Pfam" id="PF21896">
    <property type="entry name" value="Talin_IBS2B"/>
    <property type="match status" value="3"/>
</dbReference>
<dbReference type="InterPro" id="IPR036723">
    <property type="entry name" value="Alpha-catenin/vinculin-like_sf"/>
</dbReference>
<comment type="subcellular location">
    <subcellularLocation>
        <location evidence="1">Cytoplasm</location>
    </subcellularLocation>
</comment>
<dbReference type="GO" id="GO:0005178">
    <property type="term" value="F:integrin binding"/>
    <property type="evidence" value="ECO:0007669"/>
    <property type="project" value="TreeGrafter"/>
</dbReference>
<dbReference type="FunFam" id="1.20.1420.10:FF:000007">
    <property type="entry name" value="Talin 2"/>
    <property type="match status" value="1"/>
</dbReference>
<organism evidence="5 6">
    <name type="scientific">Phyllostomus discolor</name>
    <name type="common">pale spear-nosed bat</name>
    <dbReference type="NCBI Taxonomy" id="89673"/>
    <lineage>
        <taxon>Eukaryota</taxon>
        <taxon>Metazoa</taxon>
        <taxon>Chordata</taxon>
        <taxon>Craniata</taxon>
        <taxon>Vertebrata</taxon>
        <taxon>Euteleostomi</taxon>
        <taxon>Mammalia</taxon>
        <taxon>Eutheria</taxon>
        <taxon>Laurasiatheria</taxon>
        <taxon>Chiroptera</taxon>
        <taxon>Yangochiroptera</taxon>
        <taxon>Phyllostomidae</taxon>
        <taxon>Phyllostominae</taxon>
        <taxon>Phyllostomus</taxon>
    </lineage>
</organism>
<keyword evidence="3" id="KW-0175">Coiled coil</keyword>
<dbReference type="EMBL" id="JABVXQ010000001">
    <property type="protein sequence ID" value="KAF6133344.1"/>
    <property type="molecule type" value="Genomic_DNA"/>
</dbReference>
<dbReference type="FunFam" id="1.20.1420.10:FF:000005">
    <property type="entry name" value="Talin 2"/>
    <property type="match status" value="1"/>
</dbReference>
<dbReference type="InterPro" id="IPR054082">
    <property type="entry name" value="Talin_IBS2B"/>
</dbReference>
<evidence type="ECO:0000313" key="5">
    <source>
        <dbReference type="EMBL" id="KAF6133344.1"/>
    </source>
</evidence>
<comment type="caution">
    <text evidence="5">The sequence shown here is derived from an EMBL/GenBank/DDBJ whole genome shotgun (WGS) entry which is preliminary data.</text>
</comment>
<dbReference type="SMART" id="SM00307">
    <property type="entry name" value="ILWEQ"/>
    <property type="match status" value="1"/>
</dbReference>
<protein>
    <submittedName>
        <fullName evidence="5">Talin 2</fullName>
    </submittedName>
</protein>
<dbReference type="FunFam" id="1.20.1410.10:FF:000001">
    <property type="entry name" value="Talin 2"/>
    <property type="match status" value="1"/>
</dbReference>
<dbReference type="Gene3D" id="1.20.120.230">
    <property type="entry name" value="Alpha-catenin/vinculin-like"/>
    <property type="match status" value="2"/>
</dbReference>
<keyword evidence="2" id="KW-0963">Cytoplasm</keyword>
<dbReference type="Pfam" id="PF21865">
    <property type="entry name" value="TLN1-like_RS"/>
    <property type="match status" value="3"/>
</dbReference>
<accession>A0A834BMG8</accession>
<evidence type="ECO:0000256" key="3">
    <source>
        <dbReference type="SAM" id="Coils"/>
    </source>
</evidence>
<dbReference type="PANTHER" id="PTHR19981">
    <property type="entry name" value="TALIN"/>
    <property type="match status" value="1"/>
</dbReference>
<evidence type="ECO:0000256" key="2">
    <source>
        <dbReference type="ARBA" id="ARBA00022490"/>
    </source>
</evidence>
<dbReference type="GO" id="GO:0030036">
    <property type="term" value="P:actin cytoskeleton organization"/>
    <property type="evidence" value="ECO:0007669"/>
    <property type="project" value="TreeGrafter"/>
</dbReference>
<dbReference type="Gene3D" id="1.20.1410.10">
    <property type="entry name" value="I/LWEQ domain"/>
    <property type="match status" value="1"/>
</dbReference>
<dbReference type="PANTHER" id="PTHR19981:SF34">
    <property type="entry name" value="TALIN-2"/>
    <property type="match status" value="1"/>
</dbReference>
<feature type="domain" description="I/LWEQ" evidence="4">
    <location>
        <begin position="1142"/>
        <end position="1381"/>
    </location>
</feature>
<feature type="coiled-coil region" evidence="3">
    <location>
        <begin position="1349"/>
        <end position="1376"/>
    </location>
</feature>